<sequence length="199" mass="23033">MFEAFSINTIYHGISFISLPVIFIALLVGWKSINTRCLLILLAALELIATIIAEFALDWRNYYYLWIFLNSLLYIYVVLARRLIIARLQKRSRLFKDVLDNFYFTKQEGALLFIYLSCSVITFIALVEVSLYVIYAINSFPFIKYFFSPLLTLLCLLEAIVILWLATRTVPVDEDVLTIKNNRKCALTSQKRQNSSSGK</sequence>
<dbReference type="EMBL" id="AUXW01000166">
    <property type="protein sequence ID" value="KKE82327.1"/>
    <property type="molecule type" value="Genomic_DNA"/>
</dbReference>
<dbReference type="PATRIC" id="fig|1129367.4.peg.3858"/>
<protein>
    <submittedName>
        <fullName evidence="2">Uncharacterized protein</fullName>
    </submittedName>
</protein>
<evidence type="ECO:0000313" key="2">
    <source>
        <dbReference type="EMBL" id="KKE82327.1"/>
    </source>
</evidence>
<evidence type="ECO:0000256" key="1">
    <source>
        <dbReference type="SAM" id="Phobius"/>
    </source>
</evidence>
<dbReference type="Proteomes" id="UP000033434">
    <property type="component" value="Unassembled WGS sequence"/>
</dbReference>
<proteinExistence type="predicted"/>
<name>A0A0F6A7Z3_9GAMM</name>
<accession>A0A0F6A7Z3</accession>
<organism evidence="2 3">
    <name type="scientific">Pseudoalteromonas luteoviolacea S4054</name>
    <dbReference type="NCBI Taxonomy" id="1129367"/>
    <lineage>
        <taxon>Bacteria</taxon>
        <taxon>Pseudomonadati</taxon>
        <taxon>Pseudomonadota</taxon>
        <taxon>Gammaproteobacteria</taxon>
        <taxon>Alteromonadales</taxon>
        <taxon>Pseudoalteromonadaceae</taxon>
        <taxon>Pseudoalteromonas</taxon>
    </lineage>
</organism>
<feature type="transmembrane region" description="Helical" evidence="1">
    <location>
        <begin position="63"/>
        <end position="84"/>
    </location>
</feature>
<feature type="transmembrane region" description="Helical" evidence="1">
    <location>
        <begin position="112"/>
        <end position="137"/>
    </location>
</feature>
<feature type="transmembrane region" description="Helical" evidence="1">
    <location>
        <begin position="143"/>
        <end position="166"/>
    </location>
</feature>
<keyword evidence="1" id="KW-0472">Membrane</keyword>
<dbReference type="RefSeq" id="WP_046357305.1">
    <property type="nucleotide sequence ID" value="NZ_AUXW01000166.1"/>
</dbReference>
<keyword evidence="1" id="KW-0812">Transmembrane</keyword>
<gene>
    <name evidence="2" type="ORF">N479_18990</name>
</gene>
<evidence type="ECO:0000313" key="3">
    <source>
        <dbReference type="Proteomes" id="UP000033434"/>
    </source>
</evidence>
<feature type="transmembrane region" description="Helical" evidence="1">
    <location>
        <begin position="12"/>
        <end position="30"/>
    </location>
</feature>
<reference evidence="2 3" key="1">
    <citation type="journal article" date="2015" name="BMC Genomics">
        <title>Genome mining reveals unlocked bioactive potential of marine Gram-negative bacteria.</title>
        <authorList>
            <person name="Machado H."/>
            <person name="Sonnenschein E.C."/>
            <person name="Melchiorsen J."/>
            <person name="Gram L."/>
        </authorList>
    </citation>
    <scope>NUCLEOTIDE SEQUENCE [LARGE SCALE GENOMIC DNA]</scope>
    <source>
        <strain evidence="2 3">S4054</strain>
    </source>
</reference>
<keyword evidence="1" id="KW-1133">Transmembrane helix</keyword>
<dbReference type="AlphaFoldDB" id="A0A0F6A7Z3"/>
<feature type="transmembrane region" description="Helical" evidence="1">
    <location>
        <begin position="37"/>
        <end position="57"/>
    </location>
</feature>
<comment type="caution">
    <text evidence="2">The sequence shown here is derived from an EMBL/GenBank/DDBJ whole genome shotgun (WGS) entry which is preliminary data.</text>
</comment>